<gene>
    <name evidence="6" type="primary">EVI5</name>
</gene>
<feature type="compositionally biased region" description="Low complexity" evidence="4">
    <location>
        <begin position="7"/>
        <end position="35"/>
    </location>
</feature>
<dbReference type="GO" id="GO:0005096">
    <property type="term" value="F:GTPase activator activity"/>
    <property type="evidence" value="ECO:0007669"/>
    <property type="project" value="UniProtKB-ARBA"/>
</dbReference>
<reference evidence="6" key="1">
    <citation type="submission" date="2025-08" db="UniProtKB">
        <authorList>
            <consortium name="Ensembl"/>
        </authorList>
    </citation>
    <scope>IDENTIFICATION</scope>
</reference>
<dbReference type="Gene3D" id="1.10.10.750">
    <property type="entry name" value="Ypt/Rab-GAP domain of gyp1p, domain 1"/>
    <property type="match status" value="1"/>
</dbReference>
<organism evidence="6 7">
    <name type="scientific">Chelonoidis abingdonii</name>
    <name type="common">Abingdon island giant tortoise</name>
    <name type="synonym">Testudo abingdonii</name>
    <dbReference type="NCBI Taxonomy" id="106734"/>
    <lineage>
        <taxon>Eukaryota</taxon>
        <taxon>Metazoa</taxon>
        <taxon>Chordata</taxon>
        <taxon>Craniata</taxon>
        <taxon>Vertebrata</taxon>
        <taxon>Euteleostomi</taxon>
        <taxon>Archelosauria</taxon>
        <taxon>Testudinata</taxon>
        <taxon>Testudines</taxon>
        <taxon>Cryptodira</taxon>
        <taxon>Durocryptodira</taxon>
        <taxon>Testudinoidea</taxon>
        <taxon>Testudinidae</taxon>
        <taxon>Chelonoidis</taxon>
    </lineage>
</organism>
<evidence type="ECO:0000256" key="2">
    <source>
        <dbReference type="ARBA" id="ARBA00023054"/>
    </source>
</evidence>
<dbReference type="Gene3D" id="1.10.8.270">
    <property type="entry name" value="putative rabgap domain of human tbc1 domain family member 14 like domains"/>
    <property type="match status" value="1"/>
</dbReference>
<evidence type="ECO:0000313" key="6">
    <source>
        <dbReference type="Ensembl" id="ENSCABP00000008036.1"/>
    </source>
</evidence>
<dbReference type="PANTHER" id="PTHR47219">
    <property type="entry name" value="RAB GTPASE-ACTIVATING PROTEIN 1-LIKE"/>
    <property type="match status" value="1"/>
</dbReference>
<dbReference type="PROSITE" id="PS50086">
    <property type="entry name" value="TBC_RABGAP"/>
    <property type="match status" value="1"/>
</dbReference>
<proteinExistence type="predicted"/>
<dbReference type="FunFam" id="1.10.10.750:FF:000002">
    <property type="entry name" value="Ecotropic viral integration site 5"/>
    <property type="match status" value="1"/>
</dbReference>
<feature type="region of interest" description="Disordered" evidence="4">
    <location>
        <begin position="1"/>
        <end position="39"/>
    </location>
</feature>
<feature type="coiled-coil region" evidence="3">
    <location>
        <begin position="461"/>
        <end position="488"/>
    </location>
</feature>
<dbReference type="Pfam" id="PF00566">
    <property type="entry name" value="RabGAP-TBC"/>
    <property type="match status" value="1"/>
</dbReference>
<dbReference type="GO" id="GO:0031267">
    <property type="term" value="F:small GTPase binding"/>
    <property type="evidence" value="ECO:0007669"/>
    <property type="project" value="TreeGrafter"/>
</dbReference>
<dbReference type="SUPFAM" id="SSF47923">
    <property type="entry name" value="Ypt/Rab-GAP domain of gyp1p"/>
    <property type="match status" value="2"/>
</dbReference>
<keyword evidence="7" id="KW-1185">Reference proteome</keyword>
<dbReference type="Proteomes" id="UP000694404">
    <property type="component" value="Unplaced"/>
</dbReference>
<dbReference type="InterPro" id="IPR000195">
    <property type="entry name" value="Rab-GAP-TBC_dom"/>
</dbReference>
<protein>
    <submittedName>
        <fullName evidence="6">Ecotropic viral integration site 5</fullName>
    </submittedName>
</protein>
<dbReference type="FunFam" id="1.10.8.270:FF:000003">
    <property type="entry name" value="Ecotropic viral integration site 5"/>
    <property type="match status" value="1"/>
</dbReference>
<evidence type="ECO:0000313" key="7">
    <source>
        <dbReference type="Proteomes" id="UP000694404"/>
    </source>
</evidence>
<dbReference type="InterPro" id="IPR050302">
    <property type="entry name" value="Rab_GAP_TBC_domain"/>
</dbReference>
<evidence type="ECO:0000259" key="5">
    <source>
        <dbReference type="PROSITE" id="PS50086"/>
    </source>
</evidence>
<evidence type="ECO:0000256" key="1">
    <source>
        <dbReference type="ARBA" id="ARBA00022553"/>
    </source>
</evidence>
<dbReference type="PANTHER" id="PTHR47219:SF11">
    <property type="entry name" value="EVI5-LIKE PROTEIN ISOFORM X1"/>
    <property type="match status" value="1"/>
</dbReference>
<reference evidence="6" key="2">
    <citation type="submission" date="2025-09" db="UniProtKB">
        <authorList>
            <consortium name="Ensembl"/>
        </authorList>
    </citation>
    <scope>IDENTIFICATION</scope>
</reference>
<sequence>QMASQVASPSASLHTTSSSTSLSTPALSPSSPTRLSPDDLELLAKLEEQNRLLETDSKSLRSVNGSRRNSGSSLVSSSSASSNLSHLEEDSWILWGRIVNEWEDVHKKKEKQIKELVRKGIPHHFRAIVWQLLCTAQSMPIKDQYSELLKMTSPCEKLIRRDIARTYPEHDFFKEKDSLGQEVLFNVMKAYSLVDREVGYCQGSAFIVGLLLMQMPEEEAFCVFVKLMQDYRLRELFKPSMAELGLCMYQFEYMIQEQLPELYVHFQSQSFHTSMYASSWFLTIFLTTFPLPIATRIFDIFMSEGLEIVFRAGLAVLQMNQAELMQLDMEGMLQHFQKVIPHQFDNGPDKLIQASYQVKYNAKKMKKYVLHFEKILLRTENRLLKQRIETLEKCSSRYSEDFVLQLEKELVQARLSEAESHCALKEMQDKVLEMEKRNSSLPDENNVARLQEELIAVKLREAEALMGLKELRQQVKDLEEHWQRHLARTAGRWKDPSRKNTVNELQDELLTIRLREAESQADLKEMKQRMMEMETQNHINSNHLRRAEQEVTSLQGKVQYLSAQNKGLLAQLSEAKRKQAETECKNKEEVMAVRLREADSIAAVAELQQHIAELEIQKEEGKIQGQLNNSDSNQYIRELKDQIADLNDEVSDGKKAVVLLIYIFCFSIL</sequence>
<keyword evidence="1" id="KW-0597">Phosphoprotein</keyword>
<dbReference type="GeneTree" id="ENSGT00940000153846"/>
<evidence type="ECO:0000256" key="3">
    <source>
        <dbReference type="SAM" id="Coils"/>
    </source>
</evidence>
<dbReference type="SMART" id="SM00164">
    <property type="entry name" value="TBC"/>
    <property type="match status" value="1"/>
</dbReference>
<dbReference type="FunFam" id="1.10.472.80:FF:000002">
    <property type="entry name" value="Ecotropic viral integration site 5"/>
    <property type="match status" value="1"/>
</dbReference>
<dbReference type="Gene3D" id="1.10.472.80">
    <property type="entry name" value="Ypt/Rab-GAP domain of gyp1p, domain 3"/>
    <property type="match status" value="1"/>
</dbReference>
<dbReference type="InterPro" id="IPR035969">
    <property type="entry name" value="Rab-GAP_TBC_sf"/>
</dbReference>
<name>A0A8C0GHK2_CHEAB</name>
<evidence type="ECO:0000256" key="4">
    <source>
        <dbReference type="SAM" id="MobiDB-lite"/>
    </source>
</evidence>
<dbReference type="AlphaFoldDB" id="A0A8C0GHK2"/>
<feature type="region of interest" description="Disordered" evidence="4">
    <location>
        <begin position="55"/>
        <end position="80"/>
    </location>
</feature>
<accession>A0A8C0GHK2</accession>
<dbReference type="Ensembl" id="ENSCABT00000008800.1">
    <property type="protein sequence ID" value="ENSCABP00000008036.1"/>
    <property type="gene ID" value="ENSCABG00000006050.1"/>
</dbReference>
<feature type="compositionally biased region" description="Low complexity" evidence="4">
    <location>
        <begin position="60"/>
        <end position="80"/>
    </location>
</feature>
<keyword evidence="2 3" id="KW-0175">Coiled coil</keyword>
<feature type="coiled-coil region" evidence="3">
    <location>
        <begin position="516"/>
        <end position="656"/>
    </location>
</feature>
<feature type="domain" description="Rab-GAP TBC" evidence="5">
    <location>
        <begin position="120"/>
        <end position="305"/>
    </location>
</feature>